<protein>
    <recommendedName>
        <fullName evidence="4">Lipoprotein SmpA/OmlA domain-containing protein</fullName>
    </recommendedName>
</protein>
<comment type="caution">
    <text evidence="2">The sequence shown here is derived from an EMBL/GenBank/DDBJ whole genome shotgun (WGS) entry which is preliminary data.</text>
</comment>
<dbReference type="Proteomes" id="UP000763641">
    <property type="component" value="Unassembled WGS sequence"/>
</dbReference>
<evidence type="ECO:0008006" key="4">
    <source>
        <dbReference type="Google" id="ProtNLM"/>
    </source>
</evidence>
<name>A0ABS2D5J2_9SPHN</name>
<feature type="region of interest" description="Disordered" evidence="1">
    <location>
        <begin position="1"/>
        <end position="20"/>
    </location>
</feature>
<organism evidence="2 3">
    <name type="scientific">Sphingomonas longa</name>
    <dbReference type="NCBI Taxonomy" id="2778730"/>
    <lineage>
        <taxon>Bacteria</taxon>
        <taxon>Pseudomonadati</taxon>
        <taxon>Pseudomonadota</taxon>
        <taxon>Alphaproteobacteria</taxon>
        <taxon>Sphingomonadales</taxon>
        <taxon>Sphingomonadaceae</taxon>
        <taxon>Sphingomonas</taxon>
    </lineage>
</organism>
<dbReference type="EMBL" id="JAFEMC010000001">
    <property type="protein sequence ID" value="MBM6575823.1"/>
    <property type="molecule type" value="Genomic_DNA"/>
</dbReference>
<evidence type="ECO:0000313" key="3">
    <source>
        <dbReference type="Proteomes" id="UP000763641"/>
    </source>
</evidence>
<evidence type="ECO:0000313" key="2">
    <source>
        <dbReference type="EMBL" id="MBM6575823.1"/>
    </source>
</evidence>
<feature type="compositionally biased region" description="Basic and acidic residues" evidence="1">
    <location>
        <begin position="1"/>
        <end position="19"/>
    </location>
</feature>
<sequence>MSFDKDRWSQEKGNYDGKNARGAMVGDLAAAGVSPGATKERVRELLGEPDSTGPAADVYYLGRSASGPSFETYRIAYDPKGLVTSASLART</sequence>
<reference evidence="2 3" key="1">
    <citation type="submission" date="2020-12" db="EMBL/GenBank/DDBJ databases">
        <title>Sphingomonas sp.</title>
        <authorList>
            <person name="Kim M.K."/>
        </authorList>
    </citation>
    <scope>NUCLEOTIDE SEQUENCE [LARGE SCALE GENOMIC DNA]</scope>
    <source>
        <strain evidence="2 3">BT552</strain>
    </source>
</reference>
<evidence type="ECO:0000256" key="1">
    <source>
        <dbReference type="SAM" id="MobiDB-lite"/>
    </source>
</evidence>
<gene>
    <name evidence="2" type="ORF">ILT43_05520</name>
</gene>
<accession>A0ABS2D5J2</accession>
<dbReference type="RefSeq" id="WP_204195940.1">
    <property type="nucleotide sequence ID" value="NZ_JAFEMC010000001.1"/>
</dbReference>
<keyword evidence="3" id="KW-1185">Reference proteome</keyword>
<proteinExistence type="predicted"/>